<sequence>MPRDESSGYVCMDFHFLTRLQYFSKMPGQFMFLMYKTQCKCQSIYMILSLCKFWLCQSTLQLRKLCTHFKKHLTPNKPYIAKYYGLQLFIRDGEDKMKSTGGKRKTPATMLDNSHFQFNVLHCLLITHSQLQCIVIPFNWSSSKVSSKLEPIHLHTSPISIFSRYTRKQKFLHLKLPPNSATFEYFICMKKS</sequence>
<organism evidence="1">
    <name type="scientific">Rhizophora mucronata</name>
    <name type="common">Asiatic mangrove</name>
    <dbReference type="NCBI Taxonomy" id="61149"/>
    <lineage>
        <taxon>Eukaryota</taxon>
        <taxon>Viridiplantae</taxon>
        <taxon>Streptophyta</taxon>
        <taxon>Embryophyta</taxon>
        <taxon>Tracheophyta</taxon>
        <taxon>Spermatophyta</taxon>
        <taxon>Magnoliopsida</taxon>
        <taxon>eudicotyledons</taxon>
        <taxon>Gunneridae</taxon>
        <taxon>Pentapetalae</taxon>
        <taxon>rosids</taxon>
        <taxon>fabids</taxon>
        <taxon>Malpighiales</taxon>
        <taxon>Rhizophoraceae</taxon>
        <taxon>Rhizophora</taxon>
    </lineage>
</organism>
<name>A0A2P2K4J2_RHIMU</name>
<dbReference type="EMBL" id="GGEC01020143">
    <property type="protein sequence ID" value="MBX00627.1"/>
    <property type="molecule type" value="Transcribed_RNA"/>
</dbReference>
<proteinExistence type="predicted"/>
<reference evidence="1" key="1">
    <citation type="submission" date="2018-02" db="EMBL/GenBank/DDBJ databases">
        <title>Rhizophora mucronata_Transcriptome.</title>
        <authorList>
            <person name="Meera S.P."/>
            <person name="Sreeshan A."/>
            <person name="Augustine A."/>
        </authorList>
    </citation>
    <scope>NUCLEOTIDE SEQUENCE</scope>
    <source>
        <tissue evidence="1">Leaf</tissue>
    </source>
</reference>
<accession>A0A2P2K4J2</accession>
<protein>
    <submittedName>
        <fullName evidence="1">Ferredoxin family protein</fullName>
    </submittedName>
</protein>
<dbReference type="AlphaFoldDB" id="A0A2P2K4J2"/>
<evidence type="ECO:0000313" key="1">
    <source>
        <dbReference type="EMBL" id="MBX00627.1"/>
    </source>
</evidence>